<protein>
    <submittedName>
        <fullName evidence="2">Uncharacterized protein</fullName>
    </submittedName>
</protein>
<evidence type="ECO:0000313" key="3">
    <source>
        <dbReference type="Proteomes" id="UP001372338"/>
    </source>
</evidence>
<feature type="region of interest" description="Disordered" evidence="1">
    <location>
        <begin position="29"/>
        <end position="55"/>
    </location>
</feature>
<organism evidence="2 3">
    <name type="scientific">Crotalaria pallida</name>
    <name type="common">Smooth rattlebox</name>
    <name type="synonym">Crotalaria striata</name>
    <dbReference type="NCBI Taxonomy" id="3830"/>
    <lineage>
        <taxon>Eukaryota</taxon>
        <taxon>Viridiplantae</taxon>
        <taxon>Streptophyta</taxon>
        <taxon>Embryophyta</taxon>
        <taxon>Tracheophyta</taxon>
        <taxon>Spermatophyta</taxon>
        <taxon>Magnoliopsida</taxon>
        <taxon>eudicotyledons</taxon>
        <taxon>Gunneridae</taxon>
        <taxon>Pentapetalae</taxon>
        <taxon>rosids</taxon>
        <taxon>fabids</taxon>
        <taxon>Fabales</taxon>
        <taxon>Fabaceae</taxon>
        <taxon>Papilionoideae</taxon>
        <taxon>50 kb inversion clade</taxon>
        <taxon>genistoids sensu lato</taxon>
        <taxon>core genistoids</taxon>
        <taxon>Crotalarieae</taxon>
        <taxon>Crotalaria</taxon>
    </lineage>
</organism>
<dbReference type="AlphaFoldDB" id="A0AAN9EFI2"/>
<dbReference type="EMBL" id="JAYWIO010000006">
    <property type="protein sequence ID" value="KAK7256341.1"/>
    <property type="molecule type" value="Genomic_DNA"/>
</dbReference>
<keyword evidence="3" id="KW-1185">Reference proteome</keyword>
<proteinExistence type="predicted"/>
<accession>A0AAN9EFI2</accession>
<evidence type="ECO:0000256" key="1">
    <source>
        <dbReference type="SAM" id="MobiDB-lite"/>
    </source>
</evidence>
<dbReference type="Proteomes" id="UP001372338">
    <property type="component" value="Unassembled WGS sequence"/>
</dbReference>
<comment type="caution">
    <text evidence="2">The sequence shown here is derived from an EMBL/GenBank/DDBJ whole genome shotgun (WGS) entry which is preliminary data.</text>
</comment>
<reference evidence="2 3" key="1">
    <citation type="submission" date="2024-01" db="EMBL/GenBank/DDBJ databases">
        <title>The genomes of 5 underutilized Papilionoideae crops provide insights into root nodulation and disease resistanc.</title>
        <authorList>
            <person name="Yuan L."/>
        </authorList>
    </citation>
    <scope>NUCLEOTIDE SEQUENCE [LARGE SCALE GENOMIC DNA]</scope>
    <source>
        <strain evidence="2">ZHUSHIDOU_FW_LH</strain>
        <tissue evidence="2">Leaf</tissue>
    </source>
</reference>
<evidence type="ECO:0000313" key="2">
    <source>
        <dbReference type="EMBL" id="KAK7256341.1"/>
    </source>
</evidence>
<gene>
    <name evidence="2" type="ORF">RIF29_29783</name>
</gene>
<sequence length="116" mass="12568">MLLKKHRMTDLFDVVEARYADDVGFYLNTPQSNPFEEGDDDDDASGFQLQPRTSKRPVAPQNIVLEDLSSDVESTVVPAAFAAPVETMAVETLAVGESSHQCVNPPSTAFVTPIGI</sequence>
<name>A0AAN9EFI2_CROPI</name>